<dbReference type="AlphaFoldDB" id="A0A8H5ZEH0"/>
<feature type="compositionally biased region" description="Polar residues" evidence="1">
    <location>
        <begin position="16"/>
        <end position="32"/>
    </location>
</feature>
<sequence length="61" mass="6734">MMEKHATHASMHQGPASVQSQFRMQREQQSSWRLDPTGPLESSRSAVGSFIAQRSAAHAPD</sequence>
<evidence type="ECO:0000313" key="3">
    <source>
        <dbReference type="Proteomes" id="UP000624244"/>
    </source>
</evidence>
<dbReference type="Proteomes" id="UP000624244">
    <property type="component" value="Unassembled WGS sequence"/>
</dbReference>
<feature type="region of interest" description="Disordered" evidence="1">
    <location>
        <begin position="1"/>
        <end position="61"/>
    </location>
</feature>
<evidence type="ECO:0000313" key="2">
    <source>
        <dbReference type="EMBL" id="KAF5846754.1"/>
    </source>
</evidence>
<protein>
    <submittedName>
        <fullName evidence="2">Uncharacterized protein</fullName>
    </submittedName>
</protein>
<comment type="caution">
    <text evidence="2">The sequence shown here is derived from an EMBL/GenBank/DDBJ whole genome shotgun (WGS) entry which is preliminary data.</text>
</comment>
<organism evidence="2 3">
    <name type="scientific">Cochliobolus sativus</name>
    <name type="common">Common root rot and spot blotch fungus</name>
    <name type="synonym">Bipolaris sorokiniana</name>
    <dbReference type="NCBI Taxonomy" id="45130"/>
    <lineage>
        <taxon>Eukaryota</taxon>
        <taxon>Fungi</taxon>
        <taxon>Dikarya</taxon>
        <taxon>Ascomycota</taxon>
        <taxon>Pezizomycotina</taxon>
        <taxon>Dothideomycetes</taxon>
        <taxon>Pleosporomycetidae</taxon>
        <taxon>Pleosporales</taxon>
        <taxon>Pleosporineae</taxon>
        <taxon>Pleosporaceae</taxon>
        <taxon>Bipolaris</taxon>
    </lineage>
</organism>
<gene>
    <name evidence="2" type="ORF">GGP41_004815</name>
</gene>
<proteinExistence type="predicted"/>
<reference evidence="2" key="1">
    <citation type="submission" date="2019-11" db="EMBL/GenBank/DDBJ databases">
        <title>Bipolaris sorokiniana Genome sequencing.</title>
        <authorList>
            <person name="Wang H."/>
        </authorList>
    </citation>
    <scope>NUCLEOTIDE SEQUENCE</scope>
</reference>
<dbReference type="EMBL" id="WNKQ01000015">
    <property type="protein sequence ID" value="KAF5846754.1"/>
    <property type="molecule type" value="Genomic_DNA"/>
</dbReference>
<accession>A0A8H5ZEH0</accession>
<evidence type="ECO:0000256" key="1">
    <source>
        <dbReference type="SAM" id="MobiDB-lite"/>
    </source>
</evidence>
<name>A0A8H5ZEH0_COCSA</name>